<dbReference type="RefSeq" id="WP_011612667.1">
    <property type="nucleotide sequence ID" value="NC_008312.1"/>
</dbReference>
<dbReference type="Pfam" id="PF13808">
    <property type="entry name" value="DDE_Tnp_1_assoc"/>
    <property type="match status" value="1"/>
</dbReference>
<accession>Q10ZK2</accession>
<dbReference type="KEGG" id="ter:Tery_3199"/>
<gene>
    <name evidence="2" type="ordered locus">Tery_3199</name>
</gene>
<reference evidence="2" key="1">
    <citation type="submission" date="2006-06" db="EMBL/GenBank/DDBJ databases">
        <title>Complete sequence of Trichodesmium erythraeum IMS101.</title>
        <authorList>
            <consortium name="US DOE Joint Genome Institute"/>
            <person name="Copeland A."/>
            <person name="Lucas S."/>
            <person name="Lapidus A."/>
            <person name="Barry K."/>
            <person name="Detter J.C."/>
            <person name="Glavina del Rio T."/>
            <person name="Hammon N."/>
            <person name="Israni S."/>
            <person name="Dalin E."/>
            <person name="Tice H."/>
            <person name="Pitluck S."/>
            <person name="Kiss H."/>
            <person name="Munk A.C."/>
            <person name="Brettin T."/>
            <person name="Bruce D."/>
            <person name="Han C."/>
            <person name="Tapia R."/>
            <person name="Gilna P."/>
            <person name="Schmutz J."/>
            <person name="Larimer F."/>
            <person name="Land M."/>
            <person name="Hauser L."/>
            <person name="Kyrpides N."/>
            <person name="Kim E."/>
            <person name="Richardson P."/>
        </authorList>
    </citation>
    <scope>NUCLEOTIDE SEQUENCE [LARGE SCALE GENOMIC DNA]</scope>
    <source>
        <strain evidence="2">IMS101</strain>
    </source>
</reference>
<organism evidence="2">
    <name type="scientific">Trichodesmium erythraeum (strain IMS101)</name>
    <dbReference type="NCBI Taxonomy" id="203124"/>
    <lineage>
        <taxon>Bacteria</taxon>
        <taxon>Bacillati</taxon>
        <taxon>Cyanobacteriota</taxon>
        <taxon>Cyanophyceae</taxon>
        <taxon>Oscillatoriophycideae</taxon>
        <taxon>Oscillatoriales</taxon>
        <taxon>Microcoleaceae</taxon>
        <taxon>Trichodesmium</taxon>
    </lineage>
</organism>
<sequence>MERTKSQKLIDIITIIISDVICGVDTWIDIKSYGKSKSEWLKSF</sequence>
<feature type="domain" description="H repeat-associated protein N-terminal" evidence="1">
    <location>
        <begin position="2"/>
        <end position="44"/>
    </location>
</feature>
<dbReference type="InterPro" id="IPR032806">
    <property type="entry name" value="YbfD_N"/>
</dbReference>
<evidence type="ECO:0000313" key="2">
    <source>
        <dbReference type="EMBL" id="ABG52322.1"/>
    </source>
</evidence>
<dbReference type="AlphaFoldDB" id="Q10ZK2"/>
<protein>
    <submittedName>
        <fullName evidence="2">Transposase</fullName>
    </submittedName>
</protein>
<proteinExistence type="predicted"/>
<dbReference type="HOGENOM" id="CLU_3223477_0_0_3"/>
<name>Q10ZK2_TRIEI</name>
<evidence type="ECO:0000259" key="1">
    <source>
        <dbReference type="Pfam" id="PF13808"/>
    </source>
</evidence>
<dbReference type="eggNOG" id="COG5433">
    <property type="taxonomic scope" value="Bacteria"/>
</dbReference>
<dbReference type="EMBL" id="CP000393">
    <property type="protein sequence ID" value="ABG52322.1"/>
    <property type="molecule type" value="Genomic_DNA"/>
</dbReference>